<evidence type="ECO:0000313" key="2">
    <source>
        <dbReference type="Proteomes" id="UP000886886"/>
    </source>
</evidence>
<reference evidence="1" key="2">
    <citation type="journal article" date="2021" name="PeerJ">
        <title>Extensive microbial diversity within the chicken gut microbiome revealed by metagenomics and culture.</title>
        <authorList>
            <person name="Gilroy R."/>
            <person name="Ravi A."/>
            <person name="Getino M."/>
            <person name="Pursley I."/>
            <person name="Horton D.L."/>
            <person name="Alikhan N.F."/>
            <person name="Baker D."/>
            <person name="Gharbi K."/>
            <person name="Hall N."/>
            <person name="Watson M."/>
            <person name="Adriaenssens E.M."/>
            <person name="Foster-Nyarko E."/>
            <person name="Jarju S."/>
            <person name="Secka A."/>
            <person name="Antonio M."/>
            <person name="Oren A."/>
            <person name="Chaudhuri R.R."/>
            <person name="La Ragione R."/>
            <person name="Hildebrand F."/>
            <person name="Pallen M.J."/>
        </authorList>
    </citation>
    <scope>NUCLEOTIDE SEQUENCE</scope>
    <source>
        <strain evidence="1">ChiSjej3B21-11622</strain>
    </source>
</reference>
<dbReference type="Pfam" id="PF13483">
    <property type="entry name" value="Lactamase_B_3"/>
    <property type="match status" value="1"/>
</dbReference>
<dbReference type="AlphaFoldDB" id="A0A9D0ZY79"/>
<organism evidence="1 2">
    <name type="scientific">Candidatus Limivivens merdigallinarum</name>
    <dbReference type="NCBI Taxonomy" id="2840859"/>
    <lineage>
        <taxon>Bacteria</taxon>
        <taxon>Bacillati</taxon>
        <taxon>Bacillota</taxon>
        <taxon>Clostridia</taxon>
        <taxon>Lachnospirales</taxon>
        <taxon>Lachnospiraceae</taxon>
        <taxon>Lachnospiraceae incertae sedis</taxon>
        <taxon>Candidatus Limivivens</taxon>
    </lineage>
</organism>
<dbReference type="EMBL" id="DVFT01000210">
    <property type="protein sequence ID" value="HIQ97726.1"/>
    <property type="molecule type" value="Genomic_DNA"/>
</dbReference>
<proteinExistence type="predicted"/>
<reference evidence="1" key="1">
    <citation type="submission" date="2020-10" db="EMBL/GenBank/DDBJ databases">
        <authorList>
            <person name="Gilroy R."/>
        </authorList>
    </citation>
    <scope>NUCLEOTIDE SEQUENCE</scope>
    <source>
        <strain evidence="1">ChiSjej3B21-11622</strain>
    </source>
</reference>
<dbReference type="Gene3D" id="3.60.15.10">
    <property type="entry name" value="Ribonuclease Z/Hydroxyacylglutathione hydrolase-like"/>
    <property type="match status" value="1"/>
</dbReference>
<evidence type="ECO:0000313" key="1">
    <source>
        <dbReference type="EMBL" id="HIQ97726.1"/>
    </source>
</evidence>
<dbReference type="PANTHER" id="PTHR42967:SF1">
    <property type="entry name" value="MBL FOLD METALLO-HYDROLASE"/>
    <property type="match status" value="1"/>
</dbReference>
<sequence>MEVTFLYHSAFLVEGEKADLLFDSFRGAKVPEGDKPLLVFGSHGHRDHFSEQTFDAGKVRSNVWFVLASDIDPDRVPKQWRERTIFVKSRETHTLPGEVTVETLASTDSGVAFLVTLDGKTIYHAGDLNDWYWIGEPDRDNEVMTRKYRREIDRMSGRTLDVAFVVLDGRQESEYDRGMNYLLEHVAVGHVFPMHCWKDYSWIRKYRAEHPDLTGKTCFHEITGEGEHFSVSLGRTGSECSCKKNEKESTS</sequence>
<comment type="caution">
    <text evidence="1">The sequence shown here is derived from an EMBL/GenBank/DDBJ whole genome shotgun (WGS) entry which is preliminary data.</text>
</comment>
<dbReference type="SUPFAM" id="SSF56281">
    <property type="entry name" value="Metallo-hydrolase/oxidoreductase"/>
    <property type="match status" value="1"/>
</dbReference>
<gene>
    <name evidence="1" type="ORF">IAB26_14345</name>
</gene>
<dbReference type="PANTHER" id="PTHR42967">
    <property type="entry name" value="METAL DEPENDENT HYDROLASE"/>
    <property type="match status" value="1"/>
</dbReference>
<protein>
    <submittedName>
        <fullName evidence="1">MBL fold metallo-hydrolase</fullName>
    </submittedName>
</protein>
<dbReference type="Proteomes" id="UP000886886">
    <property type="component" value="Unassembled WGS sequence"/>
</dbReference>
<dbReference type="InterPro" id="IPR036866">
    <property type="entry name" value="RibonucZ/Hydroxyglut_hydro"/>
</dbReference>
<name>A0A9D0ZY79_9FIRM</name>
<accession>A0A9D0ZY79</accession>